<dbReference type="GO" id="GO:0005829">
    <property type="term" value="C:cytosol"/>
    <property type="evidence" value="ECO:0007669"/>
    <property type="project" value="InterPro"/>
</dbReference>
<sequence length="216" mass="22746">MKILVTGFEPFDGAIINPALEAVKRLPETVASAEVVKVELPVVFGRERKVLSAAVAEHEPDAVVCIGQAGGRTHITPEFVGINYAHARIPDNEGNQPLAQPIVAGGPDAYFTKLPVHAMVERMRAAGIPAAVSYTAGTFCCNEILYTVLHLCATEYPAMRGGFIHVPYATEQVAHMAEGTASLPVETMVAGLTLALEAIVEYPEGDATGVGGGSEH</sequence>
<evidence type="ECO:0000256" key="3">
    <source>
        <dbReference type="ARBA" id="ARBA00004496"/>
    </source>
</evidence>
<dbReference type="FunFam" id="3.40.630.20:FF:000001">
    <property type="entry name" value="Pyrrolidone-carboxylate peptidase"/>
    <property type="match status" value="1"/>
</dbReference>
<dbReference type="GO" id="GO:0016920">
    <property type="term" value="F:pyroglutamyl-peptidase activity"/>
    <property type="evidence" value="ECO:0007669"/>
    <property type="project" value="UniProtKB-UniRule"/>
</dbReference>
<evidence type="ECO:0000313" key="11">
    <source>
        <dbReference type="Proteomes" id="UP000753256"/>
    </source>
</evidence>
<feature type="active site" evidence="9">
    <location>
        <position position="141"/>
    </location>
</feature>
<dbReference type="NCBIfam" id="NF009676">
    <property type="entry name" value="PRK13197.1"/>
    <property type="match status" value="1"/>
</dbReference>
<evidence type="ECO:0000256" key="1">
    <source>
        <dbReference type="ARBA" id="ARBA00001770"/>
    </source>
</evidence>
<reference evidence="10" key="2">
    <citation type="submission" date="2021-09" db="EMBL/GenBank/DDBJ databases">
        <authorList>
            <person name="Gilroy R."/>
        </authorList>
    </citation>
    <scope>NUCLEOTIDE SEQUENCE</scope>
    <source>
        <strain evidence="10">ChiHjej13B12-9602</strain>
    </source>
</reference>
<proteinExistence type="inferred from homology"/>
<reference evidence="10" key="1">
    <citation type="journal article" date="2021" name="PeerJ">
        <title>Extensive microbial diversity within the chicken gut microbiome revealed by metagenomics and culture.</title>
        <authorList>
            <person name="Gilroy R."/>
            <person name="Ravi A."/>
            <person name="Getino M."/>
            <person name="Pursley I."/>
            <person name="Horton D.L."/>
            <person name="Alikhan N.F."/>
            <person name="Baker D."/>
            <person name="Gharbi K."/>
            <person name="Hall N."/>
            <person name="Watson M."/>
            <person name="Adriaenssens E.M."/>
            <person name="Foster-Nyarko E."/>
            <person name="Jarju S."/>
            <person name="Secka A."/>
            <person name="Antonio M."/>
            <person name="Oren A."/>
            <person name="Chaudhuri R.R."/>
            <person name="La Ragione R."/>
            <person name="Hildebrand F."/>
            <person name="Pallen M.J."/>
        </authorList>
    </citation>
    <scope>NUCLEOTIDE SEQUENCE</scope>
    <source>
        <strain evidence="10">ChiHjej13B12-9602</strain>
    </source>
</reference>
<gene>
    <name evidence="9 10" type="primary">pcp</name>
    <name evidence="10" type="ORF">K8V70_06130</name>
</gene>
<dbReference type="AlphaFoldDB" id="A0A921IW93"/>
<keyword evidence="7 9" id="KW-0378">Hydrolase</keyword>
<feature type="active site" evidence="9">
    <location>
        <position position="78"/>
    </location>
</feature>
<dbReference type="PRINTS" id="PR00706">
    <property type="entry name" value="PYROGLUPTASE"/>
</dbReference>
<dbReference type="SUPFAM" id="SSF53182">
    <property type="entry name" value="Pyrrolidone carboxyl peptidase (pyroglutamate aminopeptidase)"/>
    <property type="match status" value="1"/>
</dbReference>
<accession>A0A921IW93</accession>
<dbReference type="PIRSF" id="PIRSF015592">
    <property type="entry name" value="Prld-crbxl_pptds"/>
    <property type="match status" value="1"/>
</dbReference>
<feature type="active site" evidence="9">
    <location>
        <position position="165"/>
    </location>
</feature>
<dbReference type="CDD" id="cd00501">
    <property type="entry name" value="Peptidase_C15"/>
    <property type="match status" value="1"/>
</dbReference>
<evidence type="ECO:0000256" key="5">
    <source>
        <dbReference type="ARBA" id="ARBA00022490"/>
    </source>
</evidence>
<dbReference type="EMBL" id="DYUZ01000026">
    <property type="protein sequence ID" value="HJG37424.1"/>
    <property type="molecule type" value="Genomic_DNA"/>
</dbReference>
<dbReference type="RefSeq" id="WP_273190234.1">
    <property type="nucleotide sequence ID" value="NZ_DYUZ01000026.1"/>
</dbReference>
<dbReference type="PANTHER" id="PTHR23402">
    <property type="entry name" value="PROTEASE FAMILY C15 PYROGLUTAMYL-PEPTIDASE I-RELATED"/>
    <property type="match status" value="1"/>
</dbReference>
<evidence type="ECO:0000313" key="10">
    <source>
        <dbReference type="EMBL" id="HJG37424.1"/>
    </source>
</evidence>
<dbReference type="HAMAP" id="MF_00417">
    <property type="entry name" value="Pyrrolid_peptidase"/>
    <property type="match status" value="1"/>
</dbReference>
<protein>
    <recommendedName>
        <fullName evidence="9">Pyrrolidone-carboxylate peptidase</fullName>
        <ecNumber evidence="9">3.4.19.3</ecNumber>
    </recommendedName>
    <alternativeName>
        <fullName evidence="9">5-oxoprolyl-peptidase</fullName>
    </alternativeName>
    <alternativeName>
        <fullName evidence="9">Pyroglutamyl-peptidase I</fullName>
        <shortName evidence="9">PGP-I</shortName>
        <shortName evidence="9">Pyrase</shortName>
    </alternativeName>
</protein>
<comment type="caution">
    <text evidence="10">The sequence shown here is derived from an EMBL/GenBank/DDBJ whole genome shotgun (WGS) entry which is preliminary data.</text>
</comment>
<keyword evidence="8 9" id="KW-0788">Thiol protease</keyword>
<comment type="subunit">
    <text evidence="9">Homotetramer.</text>
</comment>
<dbReference type="Gene3D" id="3.40.630.20">
    <property type="entry name" value="Peptidase C15, pyroglutamyl peptidase I-like"/>
    <property type="match status" value="1"/>
</dbReference>
<dbReference type="GO" id="GO:0006508">
    <property type="term" value="P:proteolysis"/>
    <property type="evidence" value="ECO:0007669"/>
    <property type="project" value="UniProtKB-KW"/>
</dbReference>
<evidence type="ECO:0000256" key="7">
    <source>
        <dbReference type="ARBA" id="ARBA00022801"/>
    </source>
</evidence>
<evidence type="ECO:0000256" key="6">
    <source>
        <dbReference type="ARBA" id="ARBA00022670"/>
    </source>
</evidence>
<evidence type="ECO:0000256" key="2">
    <source>
        <dbReference type="ARBA" id="ARBA00002280"/>
    </source>
</evidence>
<dbReference type="PANTHER" id="PTHR23402:SF1">
    <property type="entry name" value="PYROGLUTAMYL-PEPTIDASE I"/>
    <property type="match status" value="1"/>
</dbReference>
<dbReference type="Proteomes" id="UP000753256">
    <property type="component" value="Unassembled WGS sequence"/>
</dbReference>
<evidence type="ECO:0000256" key="4">
    <source>
        <dbReference type="ARBA" id="ARBA00006641"/>
    </source>
</evidence>
<keyword evidence="5 9" id="KW-0963">Cytoplasm</keyword>
<comment type="similarity">
    <text evidence="4 9">Belongs to the peptidase C15 family.</text>
</comment>
<comment type="catalytic activity">
    <reaction evidence="1 9">
        <text>Release of an N-terminal pyroglutamyl group from a polypeptide, the second amino acid generally not being Pro.</text>
        <dbReference type="EC" id="3.4.19.3"/>
    </reaction>
</comment>
<evidence type="ECO:0000256" key="9">
    <source>
        <dbReference type="HAMAP-Rule" id="MF_00417"/>
    </source>
</evidence>
<keyword evidence="6 9" id="KW-0645">Protease</keyword>
<evidence type="ECO:0000256" key="8">
    <source>
        <dbReference type="ARBA" id="ARBA00022807"/>
    </source>
</evidence>
<dbReference type="InterPro" id="IPR016125">
    <property type="entry name" value="Peptidase_C15-like"/>
</dbReference>
<comment type="subcellular location">
    <subcellularLocation>
        <location evidence="3 9">Cytoplasm</location>
    </subcellularLocation>
</comment>
<dbReference type="InterPro" id="IPR029762">
    <property type="entry name" value="PGP-I_bact-type"/>
</dbReference>
<dbReference type="EC" id="3.4.19.3" evidence="9"/>
<dbReference type="InterPro" id="IPR000816">
    <property type="entry name" value="Peptidase_C15"/>
</dbReference>
<comment type="function">
    <text evidence="2 9">Removes 5-oxoproline from various penultimate amino acid residues except L-proline.</text>
</comment>
<dbReference type="NCBIfam" id="TIGR00504">
    <property type="entry name" value="pyro_pdase"/>
    <property type="match status" value="1"/>
</dbReference>
<organism evidence="10 11">
    <name type="scientific">Enorma phocaeensis</name>
    <dbReference type="NCBI Taxonomy" id="1871019"/>
    <lineage>
        <taxon>Bacteria</taxon>
        <taxon>Bacillati</taxon>
        <taxon>Actinomycetota</taxon>
        <taxon>Coriobacteriia</taxon>
        <taxon>Coriobacteriales</taxon>
        <taxon>Coriobacteriaceae</taxon>
        <taxon>Enorma</taxon>
    </lineage>
</organism>
<name>A0A921IW93_9ACTN</name>
<dbReference type="InterPro" id="IPR036440">
    <property type="entry name" value="Peptidase_C15-like_sf"/>
</dbReference>
<dbReference type="Pfam" id="PF01470">
    <property type="entry name" value="Peptidase_C15"/>
    <property type="match status" value="1"/>
</dbReference>